<name>A0A0S4XQ46_9BACT</name>
<dbReference type="Gene3D" id="1.10.510.10">
    <property type="entry name" value="Transferase(Phosphotransferase) domain 1"/>
    <property type="match status" value="1"/>
</dbReference>
<evidence type="ECO:0000313" key="1">
    <source>
        <dbReference type="EMBL" id="CUV66349.1"/>
    </source>
</evidence>
<evidence type="ECO:0008006" key="2">
    <source>
        <dbReference type="Google" id="ProtNLM"/>
    </source>
</evidence>
<proteinExistence type="predicted"/>
<gene>
    <name evidence="1" type="ORF">BN3087_790006</name>
</gene>
<dbReference type="EMBL" id="FAXN01000083">
    <property type="protein sequence ID" value="CUV66349.1"/>
    <property type="molecule type" value="Genomic_DNA"/>
</dbReference>
<sequence length="186" mass="21694">MGRKCYISPDDKNLCVKISTPRGQRSSQREISYLNRLHARDKSFDMIADFKGEVETNFGKGNLYELVRDYDGSISKNLEYYLSLNDKNITSKMVVLIENLRVYLKKEYILFSDLDMDNILVKKANESDYKLIIIDGIGDNNQIPLLEYIKPLGLKRCYKKWDVFKARIGKKFPDIVKSIKKFNDDV</sequence>
<dbReference type="Pfam" id="PF10707">
    <property type="entry name" value="YrbL-PhoP_reg"/>
    <property type="match status" value="1"/>
</dbReference>
<dbReference type="AlphaFoldDB" id="A0A0S4XQ46"/>
<protein>
    <recommendedName>
        <fullName evidence="2">Protein kinase domain-containing protein</fullName>
    </recommendedName>
</protein>
<dbReference type="InterPro" id="IPR019647">
    <property type="entry name" value="PhoP_reg_network_YrbL"/>
</dbReference>
<dbReference type="Gene3D" id="3.30.200.20">
    <property type="entry name" value="Phosphorylase Kinase, domain 1"/>
    <property type="match status" value="1"/>
</dbReference>
<organism evidence="1">
    <name type="scientific">Sulfurovum sp. enrichment culture clone C5</name>
    <dbReference type="NCBI Taxonomy" id="497650"/>
    <lineage>
        <taxon>Bacteria</taxon>
        <taxon>Pseudomonadati</taxon>
        <taxon>Campylobacterota</taxon>
        <taxon>Epsilonproteobacteria</taxon>
        <taxon>Campylobacterales</taxon>
        <taxon>Sulfurovaceae</taxon>
        <taxon>Sulfurovum</taxon>
        <taxon>environmental samples</taxon>
    </lineage>
</organism>
<accession>A0A0S4XQ46</accession>
<reference evidence="1" key="1">
    <citation type="submission" date="2015-11" db="EMBL/GenBank/DDBJ databases">
        <authorList>
            <person name="Zhang Y."/>
            <person name="Guo Z."/>
        </authorList>
    </citation>
    <scope>NUCLEOTIDE SEQUENCE</scope>
    <source>
        <strain evidence="1">BN30871</strain>
    </source>
</reference>